<dbReference type="EMBL" id="LR797444">
    <property type="protein sequence ID" value="CAB4217250.1"/>
    <property type="molecule type" value="Genomic_DNA"/>
</dbReference>
<evidence type="ECO:0000313" key="3">
    <source>
        <dbReference type="EMBL" id="CAB4185171.1"/>
    </source>
</evidence>
<protein>
    <submittedName>
        <fullName evidence="5">Uncharacterized protein</fullName>
    </submittedName>
</protein>
<evidence type="ECO:0000313" key="4">
    <source>
        <dbReference type="EMBL" id="CAB4189401.1"/>
    </source>
</evidence>
<dbReference type="EMBL" id="LR798420">
    <property type="protein sequence ID" value="CAB5230532.1"/>
    <property type="molecule type" value="Genomic_DNA"/>
</dbReference>
<name>A0A6J5SPX6_9CAUD</name>
<dbReference type="EMBL" id="LR796972">
    <property type="protein sequence ID" value="CAB4179093.1"/>
    <property type="molecule type" value="Genomic_DNA"/>
</dbReference>
<keyword evidence="1" id="KW-1133">Transmembrane helix</keyword>
<keyword evidence="1" id="KW-0472">Membrane</keyword>
<dbReference type="EMBL" id="LR797077">
    <property type="protein sequence ID" value="CAB4185171.1"/>
    <property type="molecule type" value="Genomic_DNA"/>
</dbReference>
<evidence type="ECO:0000313" key="5">
    <source>
        <dbReference type="EMBL" id="CAB4217250.1"/>
    </source>
</evidence>
<dbReference type="EMBL" id="LR797495">
    <property type="protein sequence ID" value="CAB4220495.1"/>
    <property type="molecule type" value="Genomic_DNA"/>
</dbReference>
<reference evidence="5" key="1">
    <citation type="submission" date="2020-05" db="EMBL/GenBank/DDBJ databases">
        <authorList>
            <person name="Chiriac C."/>
            <person name="Salcher M."/>
            <person name="Ghai R."/>
            <person name="Kavagutti S V."/>
        </authorList>
    </citation>
    <scope>NUCLEOTIDE SEQUENCE</scope>
</reference>
<evidence type="ECO:0000256" key="1">
    <source>
        <dbReference type="SAM" id="Phobius"/>
    </source>
</evidence>
<keyword evidence="1" id="KW-0812">Transmembrane</keyword>
<evidence type="ECO:0000313" key="2">
    <source>
        <dbReference type="EMBL" id="CAB4179093.1"/>
    </source>
</evidence>
<dbReference type="EMBL" id="LR797136">
    <property type="protein sequence ID" value="CAB4189401.1"/>
    <property type="molecule type" value="Genomic_DNA"/>
</dbReference>
<evidence type="ECO:0000313" key="7">
    <source>
        <dbReference type="EMBL" id="CAB5230532.1"/>
    </source>
</evidence>
<gene>
    <name evidence="2" type="ORF">UFOVP1029_31</name>
    <name evidence="3" type="ORF">UFOVP1129_31</name>
    <name evidence="4" type="ORF">UFOVP1188_31</name>
    <name evidence="5" type="ORF">UFOVP1490_16</name>
    <name evidence="7" type="ORF">UFOVP1576_31</name>
    <name evidence="6" type="ORF">UFOVP1633_31</name>
</gene>
<organism evidence="5">
    <name type="scientific">uncultured Caudovirales phage</name>
    <dbReference type="NCBI Taxonomy" id="2100421"/>
    <lineage>
        <taxon>Viruses</taxon>
        <taxon>Duplodnaviria</taxon>
        <taxon>Heunggongvirae</taxon>
        <taxon>Uroviricota</taxon>
        <taxon>Caudoviricetes</taxon>
        <taxon>Peduoviridae</taxon>
        <taxon>Maltschvirus</taxon>
        <taxon>Maltschvirus maltsch</taxon>
    </lineage>
</organism>
<evidence type="ECO:0000313" key="6">
    <source>
        <dbReference type="EMBL" id="CAB4220495.1"/>
    </source>
</evidence>
<proteinExistence type="predicted"/>
<feature type="transmembrane region" description="Helical" evidence="1">
    <location>
        <begin position="9"/>
        <end position="27"/>
    </location>
</feature>
<accession>A0A6J5SPX6</accession>
<sequence length="58" mass="6741">MKPWYESKTIWANVIIFLLLFLGYLVHDPLFTDYGVQINMTVAALNIALRIITTEKLQ</sequence>
<feature type="transmembrane region" description="Helical" evidence="1">
    <location>
        <begin position="34"/>
        <end position="52"/>
    </location>
</feature>